<dbReference type="EMBL" id="CAJVQC010165215">
    <property type="protein sequence ID" value="CAG8849380.1"/>
    <property type="molecule type" value="Genomic_DNA"/>
</dbReference>
<protein>
    <submittedName>
        <fullName evidence="1">8114_t:CDS:1</fullName>
    </submittedName>
</protein>
<feature type="non-terminal residue" evidence="1">
    <location>
        <position position="47"/>
    </location>
</feature>
<accession>A0ACA9SW10</accession>
<reference evidence="1" key="1">
    <citation type="submission" date="2021-06" db="EMBL/GenBank/DDBJ databases">
        <authorList>
            <person name="Kallberg Y."/>
            <person name="Tangrot J."/>
            <person name="Rosling A."/>
        </authorList>
    </citation>
    <scope>NUCLEOTIDE SEQUENCE</scope>
    <source>
        <strain evidence="1">MA461A</strain>
    </source>
</reference>
<feature type="non-terminal residue" evidence="1">
    <location>
        <position position="1"/>
    </location>
</feature>
<sequence>GTLPYKETQDLTEEKRLFYVGITRAKKLLYLISSQELYSPFLDEVDK</sequence>
<evidence type="ECO:0000313" key="1">
    <source>
        <dbReference type="EMBL" id="CAG8849380.1"/>
    </source>
</evidence>
<keyword evidence="2" id="KW-1185">Reference proteome</keyword>
<organism evidence="1 2">
    <name type="scientific">Racocetra persica</name>
    <dbReference type="NCBI Taxonomy" id="160502"/>
    <lineage>
        <taxon>Eukaryota</taxon>
        <taxon>Fungi</taxon>
        <taxon>Fungi incertae sedis</taxon>
        <taxon>Mucoromycota</taxon>
        <taxon>Glomeromycotina</taxon>
        <taxon>Glomeromycetes</taxon>
        <taxon>Diversisporales</taxon>
        <taxon>Gigasporaceae</taxon>
        <taxon>Racocetra</taxon>
    </lineage>
</organism>
<gene>
    <name evidence="1" type="ORF">RPERSI_LOCUS35563</name>
</gene>
<comment type="caution">
    <text evidence="1">The sequence shown here is derived from an EMBL/GenBank/DDBJ whole genome shotgun (WGS) entry which is preliminary data.</text>
</comment>
<proteinExistence type="predicted"/>
<evidence type="ECO:0000313" key="2">
    <source>
        <dbReference type="Proteomes" id="UP000789920"/>
    </source>
</evidence>
<dbReference type="Proteomes" id="UP000789920">
    <property type="component" value="Unassembled WGS sequence"/>
</dbReference>
<name>A0ACA9SW10_9GLOM</name>